<proteinExistence type="predicted"/>
<reference evidence="2" key="1">
    <citation type="submission" date="2018-01" db="EMBL/GenBank/DDBJ databases">
        <authorList>
            <person name="Yu X.-D."/>
        </authorList>
    </citation>
    <scope>NUCLEOTIDE SEQUENCE</scope>
    <source>
        <strain evidence="2">ZX-21</strain>
    </source>
</reference>
<evidence type="ECO:0000256" key="1">
    <source>
        <dbReference type="SAM" id="Phobius"/>
    </source>
</evidence>
<comment type="caution">
    <text evidence="2">The sequence shown here is derived from an EMBL/GenBank/DDBJ whole genome shotgun (WGS) entry which is preliminary data.</text>
</comment>
<protein>
    <submittedName>
        <fullName evidence="2">Uncharacterized protein</fullName>
    </submittedName>
</protein>
<name>A0A2S4HF51_9GAMM</name>
<organism evidence="2 3">
    <name type="scientific">Zhongshania marina</name>
    <dbReference type="NCBI Taxonomy" id="2304603"/>
    <lineage>
        <taxon>Bacteria</taxon>
        <taxon>Pseudomonadati</taxon>
        <taxon>Pseudomonadota</taxon>
        <taxon>Gammaproteobacteria</taxon>
        <taxon>Cellvibrionales</taxon>
        <taxon>Spongiibacteraceae</taxon>
        <taxon>Zhongshania</taxon>
    </lineage>
</organism>
<keyword evidence="1" id="KW-0812">Transmembrane</keyword>
<keyword evidence="1" id="KW-0472">Membrane</keyword>
<keyword evidence="1" id="KW-1133">Transmembrane helix</keyword>
<evidence type="ECO:0000313" key="2">
    <source>
        <dbReference type="EMBL" id="POP52625.1"/>
    </source>
</evidence>
<sequence>MIDNNLNINLDSVTFKGLSSSRARMLSLVASLGLFFAFNGSLLVMANHADNAGLVPGEIFLLATSVLLFEYIGRGKTSILLVARFLVDAMPISVLFRHDKRVLDRGRAELERVLVTMDLSKLDAYAGLNPCISASIADNLRDVACRGELKDWLKDPRRLASAANLMYQLHITEEFVDSC</sequence>
<feature type="transmembrane region" description="Helical" evidence="1">
    <location>
        <begin position="53"/>
        <end position="72"/>
    </location>
</feature>
<feature type="transmembrane region" description="Helical" evidence="1">
    <location>
        <begin position="25"/>
        <end position="46"/>
    </location>
</feature>
<dbReference type="OrthoDB" id="9951427at2"/>
<dbReference type="AlphaFoldDB" id="A0A2S4HF51"/>
<dbReference type="RefSeq" id="WP_103684568.1">
    <property type="nucleotide sequence ID" value="NZ_PQGG01000027.1"/>
</dbReference>
<accession>A0A2S4HF51</accession>
<gene>
    <name evidence="2" type="ORF">C0068_11140</name>
</gene>
<dbReference type="EMBL" id="PQGG01000027">
    <property type="protein sequence ID" value="POP52625.1"/>
    <property type="molecule type" value="Genomic_DNA"/>
</dbReference>
<dbReference type="Proteomes" id="UP000237222">
    <property type="component" value="Unassembled WGS sequence"/>
</dbReference>
<evidence type="ECO:0000313" key="3">
    <source>
        <dbReference type="Proteomes" id="UP000237222"/>
    </source>
</evidence>